<dbReference type="InterPro" id="IPR009091">
    <property type="entry name" value="RCC1/BLIP-II"/>
</dbReference>
<evidence type="ECO:0000256" key="7">
    <source>
        <dbReference type="ARBA" id="ARBA00022490"/>
    </source>
</evidence>
<dbReference type="PANTHER" id="PTHR20884:SF8">
    <property type="entry name" value="GDP-D-GLUCOSE PHOSPHORYLASE 1"/>
    <property type="match status" value="1"/>
</dbReference>
<keyword evidence="11" id="KW-0547">Nucleotide-binding</keyword>
<accession>A0A9Y6JH20</accession>
<dbReference type="EC" id="2.7.7.78" evidence="5"/>
<dbReference type="GO" id="GO:0005085">
    <property type="term" value="F:guanyl-nucleotide exchange factor activity"/>
    <property type="evidence" value="ECO:0007669"/>
    <property type="project" value="UniProtKB-KW"/>
</dbReference>
<dbReference type="PROSITE" id="PS50012">
    <property type="entry name" value="RCC1_3"/>
    <property type="match status" value="2"/>
</dbReference>
<evidence type="ECO:0000256" key="5">
    <source>
        <dbReference type="ARBA" id="ARBA00012507"/>
    </source>
</evidence>
<evidence type="ECO:0000256" key="9">
    <source>
        <dbReference type="ARBA" id="ARBA00022679"/>
    </source>
</evidence>
<evidence type="ECO:0000256" key="2">
    <source>
        <dbReference type="ARBA" id="ARBA00003049"/>
    </source>
</evidence>
<dbReference type="GO" id="GO:0006006">
    <property type="term" value="P:glucose metabolic process"/>
    <property type="evidence" value="ECO:0007669"/>
    <property type="project" value="TreeGrafter"/>
</dbReference>
<dbReference type="PRINTS" id="PR00633">
    <property type="entry name" value="RCCNDNSATION"/>
</dbReference>
<feature type="compositionally biased region" description="Polar residues" evidence="14">
    <location>
        <begin position="263"/>
        <end position="279"/>
    </location>
</feature>
<comment type="function">
    <text evidence="2">Specific and highly efficient GDP-D-glucose phosphorylase regulating the levels of GDP-D-glucose in cells.</text>
</comment>
<feature type="region of interest" description="Disordered" evidence="14">
    <location>
        <begin position="254"/>
        <end position="288"/>
    </location>
</feature>
<dbReference type="InterPro" id="IPR026506">
    <property type="entry name" value="GDPGP"/>
</dbReference>
<keyword evidence="10" id="KW-0548">Nucleotidyltransferase</keyword>
<evidence type="ECO:0000256" key="3">
    <source>
        <dbReference type="ARBA" id="ARBA00004496"/>
    </source>
</evidence>
<evidence type="ECO:0000256" key="12">
    <source>
        <dbReference type="ARBA" id="ARBA00022801"/>
    </source>
</evidence>
<dbReference type="Proteomes" id="UP000695023">
    <property type="component" value="Unplaced"/>
</dbReference>
<evidence type="ECO:0000256" key="6">
    <source>
        <dbReference type="ARBA" id="ARBA00018857"/>
    </source>
</evidence>
<evidence type="ECO:0000313" key="18">
    <source>
        <dbReference type="RefSeq" id="XP_013767470.1"/>
    </source>
</evidence>
<dbReference type="SUPFAM" id="SSF50985">
    <property type="entry name" value="RCC1/BLIP-II"/>
    <property type="match status" value="1"/>
</dbReference>
<dbReference type="Pfam" id="PF00415">
    <property type="entry name" value="RCC1"/>
    <property type="match status" value="1"/>
</dbReference>
<gene>
    <name evidence="18" type="primary">gdpgp1</name>
</gene>
<evidence type="ECO:0000256" key="13">
    <source>
        <dbReference type="PROSITE-ProRule" id="PRU00235"/>
    </source>
</evidence>
<dbReference type="CTD" id="390637"/>
<dbReference type="GO" id="GO:0005737">
    <property type="term" value="C:cytoplasm"/>
    <property type="evidence" value="ECO:0007669"/>
    <property type="project" value="UniProtKB-SubCell"/>
</dbReference>
<evidence type="ECO:0000256" key="8">
    <source>
        <dbReference type="ARBA" id="ARBA00022658"/>
    </source>
</evidence>
<dbReference type="Pfam" id="PF13540">
    <property type="entry name" value="RCC1_2"/>
    <property type="match status" value="1"/>
</dbReference>
<evidence type="ECO:0000256" key="10">
    <source>
        <dbReference type="ARBA" id="ARBA00022695"/>
    </source>
</evidence>
<evidence type="ECO:0000313" key="17">
    <source>
        <dbReference type="Proteomes" id="UP000695023"/>
    </source>
</evidence>
<feature type="domain" description="GDPGP1-like C-terminal" evidence="15">
    <location>
        <begin position="563"/>
        <end position="701"/>
    </location>
</feature>
<organism evidence="17 18">
    <name type="scientific">Pundamilia nyererei</name>
    <dbReference type="NCBI Taxonomy" id="303518"/>
    <lineage>
        <taxon>Eukaryota</taxon>
        <taxon>Metazoa</taxon>
        <taxon>Chordata</taxon>
        <taxon>Craniata</taxon>
        <taxon>Vertebrata</taxon>
        <taxon>Euteleostomi</taxon>
        <taxon>Actinopterygii</taxon>
        <taxon>Neopterygii</taxon>
        <taxon>Teleostei</taxon>
        <taxon>Neoteleostei</taxon>
        <taxon>Acanthomorphata</taxon>
        <taxon>Ovalentaria</taxon>
        <taxon>Cichlomorphae</taxon>
        <taxon>Cichliformes</taxon>
        <taxon>Cichlidae</taxon>
        <taxon>African cichlids</taxon>
        <taxon>Pseudocrenilabrinae</taxon>
        <taxon>Haplochromini</taxon>
        <taxon>Pundamilia</taxon>
    </lineage>
</organism>
<comment type="similarity">
    <text evidence="4">Belongs to the GDPGP1 family.</text>
</comment>
<keyword evidence="9" id="KW-0808">Transferase</keyword>
<evidence type="ECO:0000256" key="14">
    <source>
        <dbReference type="SAM" id="MobiDB-lite"/>
    </source>
</evidence>
<dbReference type="InterPro" id="IPR058865">
    <property type="entry name" value="GDPGP1_C"/>
</dbReference>
<comment type="catalytic activity">
    <reaction evidence="1">
        <text>GDP-alpha-D-glucose + phosphate = alpha-D-glucose 1-phosphate + GDP + H(+)</text>
        <dbReference type="Rhea" id="RHEA:30387"/>
        <dbReference type="ChEBI" id="CHEBI:15378"/>
        <dbReference type="ChEBI" id="CHEBI:43474"/>
        <dbReference type="ChEBI" id="CHEBI:58189"/>
        <dbReference type="ChEBI" id="CHEBI:58601"/>
        <dbReference type="ChEBI" id="CHEBI:62230"/>
        <dbReference type="EC" id="2.7.7.78"/>
    </reaction>
</comment>
<dbReference type="RefSeq" id="XP_013767470.1">
    <property type="nucleotide sequence ID" value="XM_013912016.1"/>
</dbReference>
<proteinExistence type="inferred from homology"/>
<feature type="repeat" description="RCC1" evidence="13">
    <location>
        <begin position="238"/>
        <end position="328"/>
    </location>
</feature>
<protein>
    <recommendedName>
        <fullName evidence="6">GDP-D-glucose phosphorylase 1</fullName>
        <ecNumber evidence="5">2.7.7.78</ecNumber>
    </recommendedName>
</protein>
<comment type="subcellular location">
    <subcellularLocation>
        <location evidence="3">Cytoplasm</location>
    </subcellularLocation>
</comment>
<keyword evidence="12" id="KW-0378">Hydrolase</keyword>
<evidence type="ECO:0000259" key="15">
    <source>
        <dbReference type="Pfam" id="PF26216"/>
    </source>
</evidence>
<sequence length="704" mass="78130">MRWFGFGFNAFGQICVQEKSGRGESSSAPHQVKISHPAELSSHVDRSRCCLKTSQIRVSWSRRASLHLEGDSCLSLAGFGESVSSEDCGISKIESRGCKDVFISESHLTLAFPDRIETWDLQKREKSPSWSMDIKTDAEGSDVNLPLVPGGYIALKPPFYCTLPGHLKARSLALGAEHAVLLTATGAVYSWGLGSHGQLGHGVLTSEEEPRVVEALWGMPMTHVATGGWHSACISDGGDLYVWGWNESGQLGLPSRGLRKSQQKTSQQTGELCCDTSTPPDEKLKEEEEHEDVFISIQAFPALLDVSSSCEIRAVSCGSRHTAAVTTTGDLYTWGWDSNMSIQFVYSHQHFVTDVYRISGNNSAKNSASTKFDTAIQGGWADRMARGIFRYHLGDLKTRVLLGSHGYVAQLNIQRGIERRKPQEIMSIKQEFNAKQFNFNKIKHDEIIFEMIKDKKGGSPLTNNAECPQPQKMVVLVNVSPLEFGHCLFVPDPAHCHPQILTKFAIHVGIEAVLLSSDSGFRVGFNSLGAFASVNHLHLHGYYLDHPLKIESKPVKPLCPEKGFYRILDFPAGFLFYAESEEVEKVAQTICEVTDFLVNDNIAHNLFLTRGSPACVQTQGEKDFCSRKGVRVALWPRISCFGAKEESAFNVALCELAGHLPFKSKKDFERMTEKDVVDVIQSYLLPEDEFHQLEQQLTEHLLCS</sequence>
<dbReference type="AlphaFoldDB" id="A0A9Y6JH20"/>
<feature type="domain" description="GDPGP1-like N-terminal" evidence="16">
    <location>
        <begin position="371"/>
        <end position="542"/>
    </location>
</feature>
<dbReference type="Pfam" id="PF26217">
    <property type="entry name" value="GDPGP1_N"/>
    <property type="match status" value="1"/>
</dbReference>
<evidence type="ECO:0000256" key="1">
    <source>
        <dbReference type="ARBA" id="ARBA00000063"/>
    </source>
</evidence>
<dbReference type="PANTHER" id="PTHR20884">
    <property type="entry name" value="GDP-D-GLUCOSE PHOSPHORYLASE 1"/>
    <property type="match status" value="1"/>
</dbReference>
<evidence type="ECO:0000256" key="4">
    <source>
        <dbReference type="ARBA" id="ARBA00006451"/>
    </source>
</evidence>
<dbReference type="GO" id="GO:0000166">
    <property type="term" value="F:nucleotide binding"/>
    <property type="evidence" value="ECO:0007669"/>
    <property type="project" value="UniProtKB-KW"/>
</dbReference>
<keyword evidence="7" id="KW-0963">Cytoplasm</keyword>
<dbReference type="Pfam" id="PF26216">
    <property type="entry name" value="GDPGP1_C"/>
    <property type="match status" value="1"/>
</dbReference>
<dbReference type="GO" id="GO:0080048">
    <property type="term" value="F:GDP-D-glucose phosphorylase activity"/>
    <property type="evidence" value="ECO:0007669"/>
    <property type="project" value="UniProtKB-EC"/>
</dbReference>
<dbReference type="InterPro" id="IPR000408">
    <property type="entry name" value="Reg_chr_condens"/>
</dbReference>
<dbReference type="PROSITE" id="PS00626">
    <property type="entry name" value="RCC1_2"/>
    <property type="match status" value="2"/>
</dbReference>
<name>A0A9Y6JH20_9CICH</name>
<dbReference type="InterPro" id="IPR058866">
    <property type="entry name" value="GDPGP1_N"/>
</dbReference>
<dbReference type="Gene3D" id="2.130.10.30">
    <property type="entry name" value="Regulator of chromosome condensation 1/beta-lactamase-inhibitor protein II"/>
    <property type="match status" value="1"/>
</dbReference>
<feature type="repeat" description="RCC1" evidence="13">
    <location>
        <begin position="186"/>
        <end position="237"/>
    </location>
</feature>
<evidence type="ECO:0000259" key="16">
    <source>
        <dbReference type="Pfam" id="PF26217"/>
    </source>
</evidence>
<keyword evidence="8" id="KW-0344">Guanine-nucleotide releasing factor</keyword>
<evidence type="ECO:0000256" key="11">
    <source>
        <dbReference type="ARBA" id="ARBA00022741"/>
    </source>
</evidence>
<reference evidence="18" key="1">
    <citation type="submission" date="2025-08" db="UniProtKB">
        <authorList>
            <consortium name="RefSeq"/>
        </authorList>
    </citation>
    <scope>IDENTIFICATION</scope>
</reference>
<dbReference type="GO" id="GO:0016787">
    <property type="term" value="F:hydrolase activity"/>
    <property type="evidence" value="ECO:0007669"/>
    <property type="project" value="UniProtKB-KW"/>
</dbReference>
<keyword evidence="17" id="KW-1185">Reference proteome</keyword>